<organism evidence="2">
    <name type="scientific">Streptomyces sp. NBC_01393</name>
    <dbReference type="NCBI Taxonomy" id="2903851"/>
    <lineage>
        <taxon>Bacteria</taxon>
        <taxon>Bacillati</taxon>
        <taxon>Actinomycetota</taxon>
        <taxon>Actinomycetes</taxon>
        <taxon>Kitasatosporales</taxon>
        <taxon>Streptomycetaceae</taxon>
        <taxon>Streptomyces</taxon>
    </lineage>
</organism>
<dbReference type="PROSITE" id="PS51257">
    <property type="entry name" value="PROKAR_LIPOPROTEIN"/>
    <property type="match status" value="1"/>
</dbReference>
<protein>
    <submittedName>
        <fullName evidence="2">DUF6281 family protein</fullName>
    </submittedName>
</protein>
<evidence type="ECO:0000256" key="1">
    <source>
        <dbReference type="SAM" id="MobiDB-lite"/>
    </source>
</evidence>
<dbReference type="InterPro" id="IPR046248">
    <property type="entry name" value="DUF6281"/>
</dbReference>
<feature type="region of interest" description="Disordered" evidence="1">
    <location>
        <begin position="67"/>
        <end position="87"/>
    </location>
</feature>
<dbReference type="Pfam" id="PF19797">
    <property type="entry name" value="DUF6281"/>
    <property type="match status" value="1"/>
</dbReference>
<name>A0AAU3I9P0_9ACTN</name>
<evidence type="ECO:0000313" key="2">
    <source>
        <dbReference type="EMBL" id="WTZ13900.1"/>
    </source>
</evidence>
<dbReference type="AlphaFoldDB" id="A0AAU3I9P0"/>
<accession>A0AAU3I9P0</accession>
<dbReference type="EMBL" id="CP109546">
    <property type="protein sequence ID" value="WTZ13900.1"/>
    <property type="molecule type" value="Genomic_DNA"/>
</dbReference>
<gene>
    <name evidence="2" type="ORF">OG699_41605</name>
</gene>
<proteinExistence type="predicted"/>
<sequence length="133" mass="14055">MQAIRAGVTVTAIVVFSLTACVTHKDEQAVSGDTSGNNSCAGIFTYQGRNYVPVVNFKFTVTEELGDATNEPCDDTGQKGQTDDPVTKRAYRVEGVSPEVAIAVGDTAKGADLFAVAARGKLPPELQEFTKNP</sequence>
<reference evidence="2" key="1">
    <citation type="submission" date="2022-10" db="EMBL/GenBank/DDBJ databases">
        <title>The complete genomes of actinobacterial strains from the NBC collection.</title>
        <authorList>
            <person name="Joergensen T.S."/>
            <person name="Alvarez Arevalo M."/>
            <person name="Sterndorff E.B."/>
            <person name="Faurdal D."/>
            <person name="Vuksanovic O."/>
            <person name="Mourched A.-S."/>
            <person name="Charusanti P."/>
            <person name="Shaw S."/>
            <person name="Blin K."/>
            <person name="Weber T."/>
        </authorList>
    </citation>
    <scope>NUCLEOTIDE SEQUENCE</scope>
    <source>
        <strain evidence="2">NBC_01393</strain>
    </source>
</reference>